<protein>
    <submittedName>
        <fullName evidence="1">Uncharacterized protein</fullName>
    </submittedName>
</protein>
<evidence type="ECO:0000313" key="1">
    <source>
        <dbReference type="EMBL" id="RTE05435.1"/>
    </source>
</evidence>
<dbReference type="OrthoDB" id="9156597at2"/>
<dbReference type="RefSeq" id="WP_126143907.1">
    <property type="nucleotide sequence ID" value="NZ_RXHU01000082.1"/>
</dbReference>
<evidence type="ECO:0000313" key="2">
    <source>
        <dbReference type="Proteomes" id="UP000276128"/>
    </source>
</evidence>
<name>A0A430J7A7_9BACL</name>
<proteinExistence type="predicted"/>
<accession>A0A430J7A7</accession>
<reference evidence="1 2" key="1">
    <citation type="submission" date="2018-12" db="EMBL/GenBank/DDBJ databases">
        <title>Bacillus ochoae sp. nov., Paenibacillus whitsoniae sp. nov., Paenibacillus spiritus sp. nov. Isolated from the Mars Exploration Rover during spacecraft assembly.</title>
        <authorList>
            <person name="Seuylemezian A."/>
            <person name="Vaishampayan P."/>
        </authorList>
    </citation>
    <scope>NUCLEOTIDE SEQUENCE [LARGE SCALE GENOMIC DNA]</scope>
    <source>
        <strain evidence="1 2">MER 54</strain>
    </source>
</reference>
<comment type="caution">
    <text evidence="1">The sequence shown here is derived from an EMBL/GenBank/DDBJ whole genome shotgun (WGS) entry which is preliminary data.</text>
</comment>
<dbReference type="AlphaFoldDB" id="A0A430J7A7"/>
<gene>
    <name evidence="1" type="ORF">EJQ19_24695</name>
</gene>
<dbReference type="EMBL" id="RXHU01000082">
    <property type="protein sequence ID" value="RTE05435.1"/>
    <property type="molecule type" value="Genomic_DNA"/>
</dbReference>
<organism evidence="1 2">
    <name type="scientific">Paenibacillus whitsoniae</name>
    <dbReference type="NCBI Taxonomy" id="2496558"/>
    <lineage>
        <taxon>Bacteria</taxon>
        <taxon>Bacillati</taxon>
        <taxon>Bacillota</taxon>
        <taxon>Bacilli</taxon>
        <taxon>Bacillales</taxon>
        <taxon>Paenibacillaceae</taxon>
        <taxon>Paenibacillus</taxon>
    </lineage>
</organism>
<sequence>MRFFEITDDSGFLGVFNPQTYISFVDEDWEFGQLIRHFKQQIGHKNLLLWGSGGEGALKVGIGEKFSGVSGFKEIEGIIEVTNGRLCLINYESLTMGAQFPDVSLPEAHLRDCVFELSNGLYKCRIVQMNNVEARLDTEPELDFIIEFTLTDDGAEPWSHIPWFESECN</sequence>
<keyword evidence="2" id="KW-1185">Reference proteome</keyword>
<dbReference type="Proteomes" id="UP000276128">
    <property type="component" value="Unassembled WGS sequence"/>
</dbReference>